<protein>
    <submittedName>
        <fullName evidence="2">Uncharacterized protein</fullName>
    </submittedName>
</protein>
<feature type="compositionally biased region" description="Polar residues" evidence="1">
    <location>
        <begin position="34"/>
        <end position="44"/>
    </location>
</feature>
<feature type="compositionally biased region" description="Basic and acidic residues" evidence="1">
    <location>
        <begin position="19"/>
        <end position="29"/>
    </location>
</feature>
<evidence type="ECO:0000256" key="1">
    <source>
        <dbReference type="SAM" id="MobiDB-lite"/>
    </source>
</evidence>
<proteinExistence type="predicted"/>
<sequence length="200" mass="21066">MPANSSRVDPVLNGFSGRAPEDPGSKEGLDATNGLGSSTISVPDSGTVVGCGQDEGIMDMDGADPNHVVQDMMVDVASPTVVVDPAVSGRILTSEKGSDRPSYAAMASKGNSMVGQFSNGDGLDNVVVSAEDYVIDKSGSFPKVKFVAHVHDHIDRNMRTSVIVRLLGRTIGTKHCFIVSLLYGSFRGTCTWLTSIIITF</sequence>
<name>A0ABR2F4P3_9ROSI</name>
<reference evidence="2 3" key="1">
    <citation type="journal article" date="2024" name="G3 (Bethesda)">
        <title>Genome assembly of Hibiscus sabdariffa L. provides insights into metabolisms of medicinal natural products.</title>
        <authorList>
            <person name="Kim T."/>
        </authorList>
    </citation>
    <scope>NUCLEOTIDE SEQUENCE [LARGE SCALE GENOMIC DNA]</scope>
    <source>
        <strain evidence="2">TK-2024</strain>
        <tissue evidence="2">Old leaves</tissue>
    </source>
</reference>
<accession>A0ABR2F4P3</accession>
<dbReference type="EMBL" id="JBBPBM010000008">
    <property type="protein sequence ID" value="KAK8571980.1"/>
    <property type="molecule type" value="Genomic_DNA"/>
</dbReference>
<dbReference type="Proteomes" id="UP001472677">
    <property type="component" value="Unassembled WGS sequence"/>
</dbReference>
<evidence type="ECO:0000313" key="2">
    <source>
        <dbReference type="EMBL" id="KAK8571980.1"/>
    </source>
</evidence>
<evidence type="ECO:0000313" key="3">
    <source>
        <dbReference type="Proteomes" id="UP001472677"/>
    </source>
</evidence>
<keyword evidence="3" id="KW-1185">Reference proteome</keyword>
<organism evidence="2 3">
    <name type="scientific">Hibiscus sabdariffa</name>
    <name type="common">roselle</name>
    <dbReference type="NCBI Taxonomy" id="183260"/>
    <lineage>
        <taxon>Eukaryota</taxon>
        <taxon>Viridiplantae</taxon>
        <taxon>Streptophyta</taxon>
        <taxon>Embryophyta</taxon>
        <taxon>Tracheophyta</taxon>
        <taxon>Spermatophyta</taxon>
        <taxon>Magnoliopsida</taxon>
        <taxon>eudicotyledons</taxon>
        <taxon>Gunneridae</taxon>
        <taxon>Pentapetalae</taxon>
        <taxon>rosids</taxon>
        <taxon>malvids</taxon>
        <taxon>Malvales</taxon>
        <taxon>Malvaceae</taxon>
        <taxon>Malvoideae</taxon>
        <taxon>Hibiscus</taxon>
    </lineage>
</organism>
<comment type="caution">
    <text evidence="2">The sequence shown here is derived from an EMBL/GenBank/DDBJ whole genome shotgun (WGS) entry which is preliminary data.</text>
</comment>
<gene>
    <name evidence="2" type="ORF">V6N12_028044</name>
</gene>
<feature type="region of interest" description="Disordered" evidence="1">
    <location>
        <begin position="1"/>
        <end position="46"/>
    </location>
</feature>